<name>A0A919JWK4_9ACTN</name>
<dbReference type="InterPro" id="IPR018490">
    <property type="entry name" value="cNMP-bd_dom_sf"/>
</dbReference>
<dbReference type="InterPro" id="IPR014710">
    <property type="entry name" value="RmlC-like_jellyroll"/>
</dbReference>
<protein>
    <submittedName>
        <fullName evidence="6">Crp/Fnr family transcriptional regulator</fullName>
    </submittedName>
</protein>
<dbReference type="PROSITE" id="PS51063">
    <property type="entry name" value="HTH_CRP_2"/>
    <property type="match status" value="1"/>
</dbReference>
<dbReference type="SUPFAM" id="SSF46785">
    <property type="entry name" value="Winged helix' DNA-binding domain"/>
    <property type="match status" value="1"/>
</dbReference>
<evidence type="ECO:0000259" key="4">
    <source>
        <dbReference type="PROSITE" id="PS50042"/>
    </source>
</evidence>
<organism evidence="6 7">
    <name type="scientific">Paractinoplanes rishiriensis</name>
    <dbReference type="NCBI Taxonomy" id="1050105"/>
    <lineage>
        <taxon>Bacteria</taxon>
        <taxon>Bacillati</taxon>
        <taxon>Actinomycetota</taxon>
        <taxon>Actinomycetes</taxon>
        <taxon>Micromonosporales</taxon>
        <taxon>Micromonosporaceae</taxon>
        <taxon>Paractinoplanes</taxon>
    </lineage>
</organism>
<dbReference type="InterPro" id="IPR036390">
    <property type="entry name" value="WH_DNA-bd_sf"/>
</dbReference>
<dbReference type="Proteomes" id="UP000636960">
    <property type="component" value="Unassembled WGS sequence"/>
</dbReference>
<keyword evidence="7" id="KW-1185">Reference proteome</keyword>
<dbReference type="SUPFAM" id="SSF51206">
    <property type="entry name" value="cAMP-binding domain-like"/>
    <property type="match status" value="1"/>
</dbReference>
<dbReference type="PANTHER" id="PTHR24567">
    <property type="entry name" value="CRP FAMILY TRANSCRIPTIONAL REGULATORY PROTEIN"/>
    <property type="match status" value="1"/>
</dbReference>
<accession>A0A919JWK4</accession>
<dbReference type="InterPro" id="IPR012318">
    <property type="entry name" value="HTH_CRP"/>
</dbReference>
<keyword evidence="3" id="KW-0804">Transcription</keyword>
<evidence type="ECO:0000256" key="2">
    <source>
        <dbReference type="ARBA" id="ARBA00023125"/>
    </source>
</evidence>
<dbReference type="GO" id="GO:0005829">
    <property type="term" value="C:cytosol"/>
    <property type="evidence" value="ECO:0007669"/>
    <property type="project" value="TreeGrafter"/>
</dbReference>
<gene>
    <name evidence="6" type="ORF">Ari01nite_20970</name>
</gene>
<dbReference type="RefSeq" id="WP_203780955.1">
    <property type="nucleotide sequence ID" value="NZ_BOMV01000015.1"/>
</dbReference>
<evidence type="ECO:0000256" key="1">
    <source>
        <dbReference type="ARBA" id="ARBA00023015"/>
    </source>
</evidence>
<dbReference type="Gene3D" id="1.10.10.10">
    <property type="entry name" value="Winged helix-like DNA-binding domain superfamily/Winged helix DNA-binding domain"/>
    <property type="match status" value="1"/>
</dbReference>
<dbReference type="Pfam" id="PF13545">
    <property type="entry name" value="HTH_Crp_2"/>
    <property type="match status" value="1"/>
</dbReference>
<dbReference type="PROSITE" id="PS50042">
    <property type="entry name" value="CNMP_BINDING_3"/>
    <property type="match status" value="1"/>
</dbReference>
<comment type="caution">
    <text evidence="6">The sequence shown here is derived from an EMBL/GenBank/DDBJ whole genome shotgun (WGS) entry which is preliminary data.</text>
</comment>
<reference evidence="6" key="1">
    <citation type="submission" date="2021-01" db="EMBL/GenBank/DDBJ databases">
        <title>Whole genome shotgun sequence of Actinoplanes rishiriensis NBRC 108556.</title>
        <authorList>
            <person name="Komaki H."/>
            <person name="Tamura T."/>
        </authorList>
    </citation>
    <scope>NUCLEOTIDE SEQUENCE</scope>
    <source>
        <strain evidence="6">NBRC 108556</strain>
    </source>
</reference>
<feature type="domain" description="HTH crp-type" evidence="5">
    <location>
        <begin position="150"/>
        <end position="224"/>
    </location>
</feature>
<dbReference type="CDD" id="cd00038">
    <property type="entry name" value="CAP_ED"/>
    <property type="match status" value="1"/>
</dbReference>
<dbReference type="SMART" id="SM00100">
    <property type="entry name" value="cNMP"/>
    <property type="match status" value="1"/>
</dbReference>
<keyword evidence="2" id="KW-0238">DNA-binding</keyword>
<proteinExistence type="predicted"/>
<dbReference type="InterPro" id="IPR050397">
    <property type="entry name" value="Env_Response_Regulators"/>
</dbReference>
<evidence type="ECO:0000256" key="3">
    <source>
        <dbReference type="ARBA" id="ARBA00023163"/>
    </source>
</evidence>
<feature type="domain" description="Cyclic nucleotide-binding" evidence="4">
    <location>
        <begin position="17"/>
        <end position="119"/>
    </location>
</feature>
<dbReference type="Pfam" id="PF00027">
    <property type="entry name" value="cNMP_binding"/>
    <property type="match status" value="1"/>
</dbReference>
<dbReference type="GO" id="GO:0003700">
    <property type="term" value="F:DNA-binding transcription factor activity"/>
    <property type="evidence" value="ECO:0007669"/>
    <property type="project" value="TreeGrafter"/>
</dbReference>
<dbReference type="GO" id="GO:0003677">
    <property type="term" value="F:DNA binding"/>
    <property type="evidence" value="ECO:0007669"/>
    <property type="project" value="UniProtKB-KW"/>
</dbReference>
<dbReference type="InterPro" id="IPR000595">
    <property type="entry name" value="cNMP-bd_dom"/>
</dbReference>
<keyword evidence="1" id="KW-0805">Transcription regulation</keyword>
<dbReference type="PANTHER" id="PTHR24567:SF68">
    <property type="entry name" value="DNA-BINDING TRANSCRIPTIONAL DUAL REGULATOR CRP"/>
    <property type="match status" value="1"/>
</dbReference>
<dbReference type="SMART" id="SM00419">
    <property type="entry name" value="HTH_CRP"/>
    <property type="match status" value="1"/>
</dbReference>
<evidence type="ECO:0000313" key="6">
    <source>
        <dbReference type="EMBL" id="GIE94632.1"/>
    </source>
</evidence>
<dbReference type="EMBL" id="BOMV01000015">
    <property type="protein sequence ID" value="GIE94632.1"/>
    <property type="molecule type" value="Genomic_DNA"/>
</dbReference>
<dbReference type="AlphaFoldDB" id="A0A919JWK4"/>
<evidence type="ECO:0000259" key="5">
    <source>
        <dbReference type="PROSITE" id="PS51063"/>
    </source>
</evidence>
<evidence type="ECO:0000313" key="7">
    <source>
        <dbReference type="Proteomes" id="UP000636960"/>
    </source>
</evidence>
<dbReference type="Gene3D" id="2.60.120.10">
    <property type="entry name" value="Jelly Rolls"/>
    <property type="match status" value="1"/>
</dbReference>
<dbReference type="InterPro" id="IPR036388">
    <property type="entry name" value="WH-like_DNA-bd_sf"/>
</dbReference>
<sequence length="232" mass="24831">MAEGIPRRPAPWAPGTFLGGLSPSVAEELLGLGARRRYRAGLSILREGVLGSHVVVLEAGFAKVTTAVEGCETLLGIRLPGDLIGEIGTLTGSPRNATVTACGTVYAVVVTRVGFEEFLRRHPEASSLVMAVIARQLTWANRRRSDFAAFPAHIRLARLLVEIAEVCGRPLPDGSIQIVVPLSQPELAAMIAIARATVQKAVNELRTRHLIGTAYRRIVVLDLAGLTRLAYG</sequence>